<reference evidence="3" key="1">
    <citation type="submission" date="2025-08" db="UniProtKB">
        <authorList>
            <consortium name="RefSeq"/>
        </authorList>
    </citation>
    <scope>IDENTIFICATION</scope>
</reference>
<dbReference type="PANTHER" id="PTHR35538:SF6">
    <property type="entry name" value="EF-HAND DOMAIN-CONTAINING PROTEIN"/>
    <property type="match status" value="1"/>
</dbReference>
<evidence type="ECO:0000313" key="3">
    <source>
        <dbReference type="RefSeq" id="XP_012937555.2"/>
    </source>
</evidence>
<evidence type="ECO:0000256" key="1">
    <source>
        <dbReference type="SAM" id="MobiDB-lite"/>
    </source>
</evidence>
<feature type="compositionally biased region" description="Acidic residues" evidence="1">
    <location>
        <begin position="61"/>
        <end position="73"/>
    </location>
</feature>
<sequence length="271" mass="31068">MAELEESQGDNDIRRCRTPIKKKERVERKIVTPEPEATPTDELLPPPPSHCLGKRGSIVYSDEDGREEEEEEGSGNSDTSSDISVSALPPDLPEVELERHRKRRQRHKHAMEFDPNASGPRKGPKKRDPAYEEEQRRLRLAEQRRQRQQALYKKLRSRRAAVPRVDSDLSSESRTSFDDYDFLAKYCIFPQGSLDMYRQAFEAVDDEQRGWLDEEETAIALRGVNNRLSGAEEKFLFRIIELTGYSISHGADFKLFSVLAALSHRISALDP</sequence>
<keyword evidence="2" id="KW-1185">Reference proteome</keyword>
<feature type="compositionally biased region" description="Basic residues" evidence="1">
    <location>
        <begin position="100"/>
        <end position="109"/>
    </location>
</feature>
<feature type="non-terminal residue" evidence="3">
    <location>
        <position position="271"/>
    </location>
</feature>
<feature type="compositionally biased region" description="Basic and acidic residues" evidence="1">
    <location>
        <begin position="126"/>
        <end position="136"/>
    </location>
</feature>
<protein>
    <submittedName>
        <fullName evidence="3">Uncharacterized protein LOC106011669</fullName>
    </submittedName>
</protein>
<accession>A0ABM0ZZ77</accession>
<dbReference type="GeneID" id="106011669"/>
<proteinExistence type="predicted"/>
<evidence type="ECO:0000313" key="2">
    <source>
        <dbReference type="Proteomes" id="UP000694888"/>
    </source>
</evidence>
<dbReference type="SUPFAM" id="SSF47473">
    <property type="entry name" value="EF-hand"/>
    <property type="match status" value="1"/>
</dbReference>
<dbReference type="InterPro" id="IPR011992">
    <property type="entry name" value="EF-hand-dom_pair"/>
</dbReference>
<dbReference type="Proteomes" id="UP000694888">
    <property type="component" value="Unplaced"/>
</dbReference>
<name>A0ABM0ZZ77_APLCA</name>
<dbReference type="PANTHER" id="PTHR35538">
    <property type="entry name" value="LIG_CHAN-GLU_BD DOMAIN-CONTAINING PROTEIN"/>
    <property type="match status" value="1"/>
</dbReference>
<dbReference type="RefSeq" id="XP_012937555.2">
    <property type="nucleotide sequence ID" value="XM_013082101.2"/>
</dbReference>
<gene>
    <name evidence="3" type="primary">LOC106011669</name>
</gene>
<feature type="region of interest" description="Disordered" evidence="1">
    <location>
        <begin position="1"/>
        <end position="136"/>
    </location>
</feature>
<organism evidence="2 3">
    <name type="scientific">Aplysia californica</name>
    <name type="common">California sea hare</name>
    <dbReference type="NCBI Taxonomy" id="6500"/>
    <lineage>
        <taxon>Eukaryota</taxon>
        <taxon>Metazoa</taxon>
        <taxon>Spiralia</taxon>
        <taxon>Lophotrochozoa</taxon>
        <taxon>Mollusca</taxon>
        <taxon>Gastropoda</taxon>
        <taxon>Heterobranchia</taxon>
        <taxon>Euthyneura</taxon>
        <taxon>Tectipleura</taxon>
        <taxon>Aplysiida</taxon>
        <taxon>Aplysioidea</taxon>
        <taxon>Aplysiidae</taxon>
        <taxon>Aplysia</taxon>
    </lineage>
</organism>